<dbReference type="Gene3D" id="3.40.710.10">
    <property type="entry name" value="DD-peptidase/beta-lactamase superfamily"/>
    <property type="match status" value="1"/>
</dbReference>
<dbReference type="InterPro" id="IPR001466">
    <property type="entry name" value="Beta-lactam-related"/>
</dbReference>
<feature type="domain" description="Beta-lactamase-related" evidence="3">
    <location>
        <begin position="114"/>
        <end position="403"/>
    </location>
</feature>
<dbReference type="InterPro" id="IPR051478">
    <property type="entry name" value="Beta-lactamase-like_AB/R"/>
</dbReference>
<dbReference type="KEGG" id="aak:AA2016_1508"/>
<comment type="similarity">
    <text evidence="1">Belongs to the beta-lactamase family.</text>
</comment>
<dbReference type="EMBL" id="CP015005">
    <property type="protein sequence ID" value="AMS40440.1"/>
    <property type="molecule type" value="Genomic_DNA"/>
</dbReference>
<accession>A0AAC9FD65</accession>
<gene>
    <name evidence="5" type="ORF">AA2016_1508</name>
</gene>
<keyword evidence="2" id="KW-0472">Membrane</keyword>
<dbReference type="Pfam" id="PF00144">
    <property type="entry name" value="Beta-lactamase"/>
    <property type="match status" value="1"/>
</dbReference>
<evidence type="ECO:0000313" key="5">
    <source>
        <dbReference type="EMBL" id="AMS40440.1"/>
    </source>
</evidence>
<evidence type="ECO:0000259" key="4">
    <source>
        <dbReference type="Pfam" id="PF11954"/>
    </source>
</evidence>
<dbReference type="PANTHER" id="PTHR22935:SF95">
    <property type="entry name" value="BETA-LACTAMASE-LIKE 1-RELATED"/>
    <property type="match status" value="1"/>
</dbReference>
<reference evidence="5 6" key="1">
    <citation type="submission" date="2016-03" db="EMBL/GenBank/DDBJ databases">
        <title>Complete genome of Aminobacter aminovorans KCTC 2477.</title>
        <authorList>
            <person name="Kim K.M."/>
        </authorList>
    </citation>
    <scope>NUCLEOTIDE SEQUENCE [LARGE SCALE GENOMIC DNA]</scope>
    <source>
        <strain evidence="5 6">KCTC 2477</strain>
    </source>
</reference>
<dbReference type="SUPFAM" id="SSF56601">
    <property type="entry name" value="beta-lactamase/transpeptidase-like"/>
    <property type="match status" value="1"/>
</dbReference>
<organism evidence="5 6">
    <name type="scientific">Aminobacter aminovorans</name>
    <name type="common">Chelatobacter heintzii</name>
    <dbReference type="NCBI Taxonomy" id="83263"/>
    <lineage>
        <taxon>Bacteria</taxon>
        <taxon>Pseudomonadati</taxon>
        <taxon>Pseudomonadota</taxon>
        <taxon>Alphaproteobacteria</taxon>
        <taxon>Hyphomicrobiales</taxon>
        <taxon>Phyllobacteriaceae</taxon>
        <taxon>Aminobacter</taxon>
    </lineage>
</organism>
<evidence type="ECO:0000313" key="6">
    <source>
        <dbReference type="Proteomes" id="UP000075755"/>
    </source>
</evidence>
<keyword evidence="2" id="KW-1133">Transmembrane helix</keyword>
<dbReference type="InterPro" id="IPR012338">
    <property type="entry name" value="Beta-lactam/transpept-like"/>
</dbReference>
<evidence type="ECO:0000259" key="3">
    <source>
        <dbReference type="Pfam" id="PF00144"/>
    </source>
</evidence>
<dbReference type="InterPro" id="IPR021860">
    <property type="entry name" value="Peptidase_S12_Pab87-rel_C"/>
</dbReference>
<dbReference type="Proteomes" id="UP000075755">
    <property type="component" value="Chromosome"/>
</dbReference>
<evidence type="ECO:0000256" key="1">
    <source>
        <dbReference type="ARBA" id="ARBA00038473"/>
    </source>
</evidence>
<dbReference type="PANTHER" id="PTHR22935">
    <property type="entry name" value="PENICILLIN-BINDING PROTEIN"/>
    <property type="match status" value="1"/>
</dbReference>
<feature type="transmembrane region" description="Helical" evidence="2">
    <location>
        <begin position="41"/>
        <end position="61"/>
    </location>
</feature>
<sequence>MPPQCSCNLILPDGHQFPSDNASSKSKPMKSARKSFMRSRAIAAATAILSVATFLTGLLSLDRQIEGPFAVTKASASMPSSSFPADKEIAKILAERIDIRRESVGIVVGTIGPHGRSIVAHGKFGANDPRKVDGNTVYEIGSITKGFTGLLLADMVASGEVGLDDPLAKYMPEGVTVPERAGKSITLADLATHHSSLPSLPDDLEPPDTLNPYAAYTTEQLYRFLSRYQLPRDIGADFEYSNTGFGLLGHALARRAGVDYETLVTQRITNPLGMSSTAITLSPELAGRMATGHNGDLQPVPNWDLPAIAGAGALRSSANDLLNLLAMAVSTEKSPLSDAVAAASVKRKPVNDGTQVGLAWMITESSSGDIVWHSGGTGGFVSFFGFHPASRTGVVVLSNSDADVNDIGMHLLNRDIPLSEPKPKPVEAVIDPKLLDGYVGRYQLAPKMVFDITRDGDKLFAQLTDQPRFRLFPEGGHRFFYKDVEAAITFTQADASPSPSLTLHQFGEHISAPRVTD</sequence>
<proteinExistence type="inferred from homology"/>
<protein>
    <submittedName>
        <fullName evidence="5">Beta-lactamase</fullName>
    </submittedName>
</protein>
<feature type="domain" description="Peptidase S12 Pab87-related C-terminal" evidence="4">
    <location>
        <begin position="428"/>
        <end position="504"/>
    </location>
</feature>
<keyword evidence="2" id="KW-0812">Transmembrane</keyword>
<name>A0AAC9FD65_AMIAI</name>
<dbReference type="Pfam" id="PF11954">
    <property type="entry name" value="DUF3471"/>
    <property type="match status" value="1"/>
</dbReference>
<dbReference type="AlphaFoldDB" id="A0AAC9FD65"/>
<evidence type="ECO:0000256" key="2">
    <source>
        <dbReference type="SAM" id="Phobius"/>
    </source>
</evidence>